<feature type="domain" description="HTH araC/xylS-type" evidence="9">
    <location>
        <begin position="1263"/>
        <end position="1362"/>
    </location>
</feature>
<dbReference type="InterPro" id="IPR018060">
    <property type="entry name" value="HTH_AraC"/>
</dbReference>
<dbReference type="SMART" id="SM00342">
    <property type="entry name" value="HTH_ARAC"/>
    <property type="match status" value="1"/>
</dbReference>
<dbReference type="Gene3D" id="2.130.10.10">
    <property type="entry name" value="YVTN repeat-like/Quinoprotein amine dehydrogenase"/>
    <property type="match status" value="2"/>
</dbReference>
<dbReference type="InterPro" id="IPR004358">
    <property type="entry name" value="Sig_transdc_His_kin-like_C"/>
</dbReference>
<dbReference type="InterPro" id="IPR009057">
    <property type="entry name" value="Homeodomain-like_sf"/>
</dbReference>
<dbReference type="SMART" id="SM00448">
    <property type="entry name" value="REC"/>
    <property type="match status" value="1"/>
</dbReference>
<evidence type="ECO:0000256" key="5">
    <source>
        <dbReference type="ARBA" id="ARBA00023125"/>
    </source>
</evidence>
<evidence type="ECO:0000256" key="3">
    <source>
        <dbReference type="ARBA" id="ARBA00022553"/>
    </source>
</evidence>
<dbReference type="Pfam" id="PF00072">
    <property type="entry name" value="Response_reg"/>
    <property type="match status" value="1"/>
</dbReference>
<gene>
    <name evidence="12" type="ORF">OM075_15965</name>
</gene>
<keyword evidence="8" id="KW-0472">Membrane</keyword>
<comment type="caution">
    <text evidence="12">The sequence shown here is derived from an EMBL/GenBank/DDBJ whole genome shotgun (WGS) entry which is preliminary data.</text>
</comment>
<dbReference type="Gene3D" id="1.10.287.130">
    <property type="match status" value="1"/>
</dbReference>
<evidence type="ECO:0000259" key="11">
    <source>
        <dbReference type="PROSITE" id="PS50110"/>
    </source>
</evidence>
<feature type="domain" description="Response regulatory" evidence="11">
    <location>
        <begin position="1115"/>
        <end position="1230"/>
    </location>
</feature>
<evidence type="ECO:0000256" key="4">
    <source>
        <dbReference type="ARBA" id="ARBA00023015"/>
    </source>
</evidence>
<dbReference type="InterPro" id="IPR018062">
    <property type="entry name" value="HTH_AraC-typ_CS"/>
</dbReference>
<keyword evidence="13" id="KW-1185">Reference proteome</keyword>
<feature type="transmembrane region" description="Helical" evidence="8">
    <location>
        <begin position="823"/>
        <end position="844"/>
    </location>
</feature>
<dbReference type="Proteomes" id="UP001209229">
    <property type="component" value="Unassembled WGS sequence"/>
</dbReference>
<dbReference type="CDD" id="cd00082">
    <property type="entry name" value="HisKA"/>
    <property type="match status" value="1"/>
</dbReference>
<dbReference type="SMART" id="SM00388">
    <property type="entry name" value="HisKA"/>
    <property type="match status" value="1"/>
</dbReference>
<sequence>MKELHTPFYKFTNISKFTGLYLFNIKKLVFIIIILFIVIDSFSQNTTTIDKINTSHGLSDNYILSINQDENGFMWFGTEWGLNRFDSKTFNVYKAKPSNKFTVNHNGTNKVLVDTVDHLIWIGTKGGGLNVLDQKTQEFYKYPTSPNEPNSTKTSGITDLQLDKKGNLWIATYNHGIKKLNKKNNTISDINLRNISLPKNYKIKCILDDHQGNLYIGHWGNGFTVLSTEKLTTKHFEYDPNTPDGLPGNEVMSIFMDSFHNLWVGTHNGLAIYDPKKDTFTNFHHNQEHLNGLSDDDIHVIKEIDEQLWIGTWKGGINILDLKTANLDDTKSVHFKHILSNDLPSGLSSPSIEDIFQDTYGNIWIGTSGEGINVISHTKPYFSKLSYSPIKGYTNSLSDKTVNCVKIDSNNNLWVGLGNGYVDLYKKNNTTGVHNKYKSIFLDNYILCSMEDHDGNMWFGRNMDGIIFYNPKTELLKKIDVFNNEEQIEYISSLYEDQNQNIWIGTNYGIIVYNLNDKSIIKYDGKAIGLVDNYIRDIVQDINGNFWIGSAINGVSVVTHDFELIRNFNTSNRLHSDIISHIYADSQNQIWICTNNGISIFPHIKEKDYDYIEFINDSNGIRDNYTHSISEGKNGEMWITTNSGISKYITNSGRIENYTNSDGILTATFKNGAVTKSSDGTIYFGSQNGICYFNSTDSIIQKKMPPVVITNIDIYDSKDDITIKKTHLPNHRMNKLKYSQNTISIDFNILDYGLKKQVEYAFLLERMEDYTWHQTQMQNNVTFRNLSPGEYTFIVKAKIYNQYWSDQAESISFKIYPPLWLSWWAKVLYSFTFMIIAFGIVFFFRHKLKLENQLILQKQSNRQEHELHTEKMQFFTNITHELKTPLTLIIGPLEDILQNSTENKKKLSLIHKNAIRLLHLINQLMEFRKSETNHRKLTVTKDDITFILQDIVLKFKDLNKNEKVSIDLLIEDSETVYFDKEVVSIIMDNLISNSIKNTQEGSVLVKVRIINKVETKYLEIEVADTGLGIPEEDLEHIFDRYYQVKRNKQISGTGIGLALVKNLVKLHKGSISIKSKINQGTHVFVQFMVNEFYPEAEHIQPDYIPKETNKIFTKRLLIVEDDEDILDYISEIFSDSFEIITAVNGQNAFELAKKDIPDIIVSDVMMPIMDGIELCNDIKNNILTSHIPIVLLTAKDSTTDQTEGYLIGADSYLTKPFSASLLKSRIINLLQGREKLSKYYTSNIYKTDIISNSISDLDDSFIKKTISIIEENLGQEKISVSLLAGQHNMSYSSFSRKIKAVTGITANEFVRDIKLNNAEQLILTKKYSISEIALLTGYNSMSYFRDAFKEKFGCLPSEYIHSIQK</sequence>
<evidence type="ECO:0000256" key="7">
    <source>
        <dbReference type="PROSITE-ProRule" id="PRU00169"/>
    </source>
</evidence>
<feature type="domain" description="Histidine kinase" evidence="10">
    <location>
        <begin position="877"/>
        <end position="1091"/>
    </location>
</feature>
<dbReference type="SUPFAM" id="SSF63829">
    <property type="entry name" value="Calcium-dependent phosphotriesterase"/>
    <property type="match status" value="2"/>
</dbReference>
<dbReference type="InterPro" id="IPR011006">
    <property type="entry name" value="CheY-like_superfamily"/>
</dbReference>
<dbReference type="InterPro" id="IPR001789">
    <property type="entry name" value="Sig_transdc_resp-reg_receiver"/>
</dbReference>
<protein>
    <recommendedName>
        <fullName evidence="2">histidine kinase</fullName>
        <ecNumber evidence="2">2.7.13.3</ecNumber>
    </recommendedName>
</protein>
<evidence type="ECO:0000259" key="9">
    <source>
        <dbReference type="PROSITE" id="PS01124"/>
    </source>
</evidence>
<dbReference type="EC" id="2.7.13.3" evidence="2"/>
<reference evidence="12" key="1">
    <citation type="submission" date="2022-10" db="EMBL/GenBank/DDBJ databases">
        <authorList>
            <person name="Yu W.X."/>
        </authorList>
    </citation>
    <scope>NUCLEOTIDE SEQUENCE</scope>
    <source>
        <strain evidence="12">AAT</strain>
    </source>
</reference>
<dbReference type="InterPro" id="IPR015943">
    <property type="entry name" value="WD40/YVTN_repeat-like_dom_sf"/>
</dbReference>
<dbReference type="PROSITE" id="PS00041">
    <property type="entry name" value="HTH_ARAC_FAMILY_1"/>
    <property type="match status" value="1"/>
</dbReference>
<feature type="modified residue" description="4-aspartylphosphate" evidence="7">
    <location>
        <position position="1163"/>
    </location>
</feature>
<evidence type="ECO:0000313" key="12">
    <source>
        <dbReference type="EMBL" id="MCW3787972.1"/>
    </source>
</evidence>
<dbReference type="Pfam" id="PF12833">
    <property type="entry name" value="HTH_18"/>
    <property type="match status" value="1"/>
</dbReference>
<comment type="catalytic activity">
    <reaction evidence="1">
        <text>ATP + protein L-histidine = ADP + protein N-phospho-L-histidine.</text>
        <dbReference type="EC" id="2.7.13.3"/>
    </reaction>
</comment>
<dbReference type="InterPro" id="IPR003661">
    <property type="entry name" value="HisK_dim/P_dom"/>
</dbReference>
<dbReference type="InterPro" id="IPR013783">
    <property type="entry name" value="Ig-like_fold"/>
</dbReference>
<dbReference type="SMART" id="SM00387">
    <property type="entry name" value="HATPase_c"/>
    <property type="match status" value="1"/>
</dbReference>
<dbReference type="PROSITE" id="PS50109">
    <property type="entry name" value="HIS_KIN"/>
    <property type="match status" value="1"/>
</dbReference>
<dbReference type="PROSITE" id="PS01124">
    <property type="entry name" value="HTH_ARAC_FAMILY_2"/>
    <property type="match status" value="1"/>
</dbReference>
<dbReference type="InterPro" id="IPR036890">
    <property type="entry name" value="HATPase_C_sf"/>
</dbReference>
<dbReference type="Gene3D" id="2.60.40.10">
    <property type="entry name" value="Immunoglobulins"/>
    <property type="match status" value="1"/>
</dbReference>
<dbReference type="InterPro" id="IPR005467">
    <property type="entry name" value="His_kinase_dom"/>
</dbReference>
<evidence type="ECO:0000256" key="2">
    <source>
        <dbReference type="ARBA" id="ARBA00012438"/>
    </source>
</evidence>
<dbReference type="SUPFAM" id="SSF52172">
    <property type="entry name" value="CheY-like"/>
    <property type="match status" value="1"/>
</dbReference>
<dbReference type="SUPFAM" id="SSF55874">
    <property type="entry name" value="ATPase domain of HSP90 chaperone/DNA topoisomerase II/histidine kinase"/>
    <property type="match status" value="1"/>
</dbReference>
<evidence type="ECO:0000313" key="13">
    <source>
        <dbReference type="Proteomes" id="UP001209229"/>
    </source>
</evidence>
<dbReference type="Pfam" id="PF02518">
    <property type="entry name" value="HATPase_c"/>
    <property type="match status" value="1"/>
</dbReference>
<dbReference type="SUPFAM" id="SSF101898">
    <property type="entry name" value="NHL repeat"/>
    <property type="match status" value="1"/>
</dbReference>
<keyword evidence="5" id="KW-0238">DNA-binding</keyword>
<keyword evidence="8" id="KW-1133">Transmembrane helix</keyword>
<dbReference type="GO" id="GO:0000155">
    <property type="term" value="F:phosphorelay sensor kinase activity"/>
    <property type="evidence" value="ECO:0007669"/>
    <property type="project" value="InterPro"/>
</dbReference>
<dbReference type="SUPFAM" id="SSF47384">
    <property type="entry name" value="Homodimeric domain of signal transducing histidine kinase"/>
    <property type="match status" value="1"/>
</dbReference>
<dbReference type="Gene3D" id="3.40.50.2300">
    <property type="match status" value="1"/>
</dbReference>
<dbReference type="Pfam" id="PF00512">
    <property type="entry name" value="HisKA"/>
    <property type="match status" value="1"/>
</dbReference>
<dbReference type="Gene3D" id="3.30.565.10">
    <property type="entry name" value="Histidine kinase-like ATPase, C-terminal domain"/>
    <property type="match status" value="1"/>
</dbReference>
<dbReference type="PROSITE" id="PS50110">
    <property type="entry name" value="RESPONSE_REGULATORY"/>
    <property type="match status" value="1"/>
</dbReference>
<dbReference type="Pfam" id="PF07495">
    <property type="entry name" value="Y_Y_Y"/>
    <property type="match status" value="1"/>
</dbReference>
<dbReference type="GO" id="GO:0043565">
    <property type="term" value="F:sequence-specific DNA binding"/>
    <property type="evidence" value="ECO:0007669"/>
    <property type="project" value="InterPro"/>
</dbReference>
<dbReference type="InterPro" id="IPR036097">
    <property type="entry name" value="HisK_dim/P_sf"/>
</dbReference>
<dbReference type="InterPro" id="IPR011123">
    <property type="entry name" value="Y_Y_Y"/>
</dbReference>
<organism evidence="12 13">
    <name type="scientific">Plebeiibacterium sediminum</name>
    <dbReference type="NCBI Taxonomy" id="2992112"/>
    <lineage>
        <taxon>Bacteria</taxon>
        <taxon>Pseudomonadati</taxon>
        <taxon>Bacteroidota</taxon>
        <taxon>Bacteroidia</taxon>
        <taxon>Marinilabiliales</taxon>
        <taxon>Marinilabiliaceae</taxon>
        <taxon>Plebeiibacterium</taxon>
    </lineage>
</organism>
<dbReference type="EMBL" id="JAPDPJ010000041">
    <property type="protein sequence ID" value="MCW3787972.1"/>
    <property type="molecule type" value="Genomic_DNA"/>
</dbReference>
<dbReference type="Pfam" id="PF07494">
    <property type="entry name" value="Reg_prop"/>
    <property type="match status" value="6"/>
</dbReference>
<keyword evidence="8" id="KW-0812">Transmembrane</keyword>
<keyword evidence="4" id="KW-0805">Transcription regulation</keyword>
<feature type="transmembrane region" description="Helical" evidence="8">
    <location>
        <begin position="20"/>
        <end position="39"/>
    </location>
</feature>
<dbReference type="CDD" id="cd17574">
    <property type="entry name" value="REC_OmpR"/>
    <property type="match status" value="1"/>
</dbReference>
<evidence type="ECO:0000256" key="8">
    <source>
        <dbReference type="SAM" id="Phobius"/>
    </source>
</evidence>
<accession>A0AAE3M6I4</accession>
<evidence type="ECO:0000256" key="6">
    <source>
        <dbReference type="ARBA" id="ARBA00023163"/>
    </source>
</evidence>
<dbReference type="Gene3D" id="1.10.10.60">
    <property type="entry name" value="Homeodomain-like"/>
    <property type="match status" value="2"/>
</dbReference>
<dbReference type="SUPFAM" id="SSF46689">
    <property type="entry name" value="Homeodomain-like"/>
    <property type="match status" value="1"/>
</dbReference>
<evidence type="ECO:0000256" key="1">
    <source>
        <dbReference type="ARBA" id="ARBA00000085"/>
    </source>
</evidence>
<dbReference type="GO" id="GO:0003700">
    <property type="term" value="F:DNA-binding transcription factor activity"/>
    <property type="evidence" value="ECO:0007669"/>
    <property type="project" value="InterPro"/>
</dbReference>
<proteinExistence type="predicted"/>
<dbReference type="PANTHER" id="PTHR43547:SF2">
    <property type="entry name" value="HYBRID SIGNAL TRANSDUCTION HISTIDINE KINASE C"/>
    <property type="match status" value="1"/>
</dbReference>
<name>A0AAE3M6I4_9BACT</name>
<dbReference type="PRINTS" id="PR00344">
    <property type="entry name" value="BCTRLSENSOR"/>
</dbReference>
<evidence type="ECO:0000259" key="10">
    <source>
        <dbReference type="PROSITE" id="PS50109"/>
    </source>
</evidence>
<keyword evidence="6" id="KW-0804">Transcription</keyword>
<dbReference type="InterPro" id="IPR003594">
    <property type="entry name" value="HATPase_dom"/>
</dbReference>
<dbReference type="RefSeq" id="WP_301191533.1">
    <property type="nucleotide sequence ID" value="NZ_JAPDPJ010000041.1"/>
</dbReference>
<dbReference type="InterPro" id="IPR011110">
    <property type="entry name" value="Reg_prop"/>
</dbReference>
<keyword evidence="3 7" id="KW-0597">Phosphoprotein</keyword>
<dbReference type="PANTHER" id="PTHR43547">
    <property type="entry name" value="TWO-COMPONENT HISTIDINE KINASE"/>
    <property type="match status" value="1"/>
</dbReference>